<organism evidence="1 2">
    <name type="scientific">Dethiosulfatarculus sandiegensis</name>
    <dbReference type="NCBI Taxonomy" id="1429043"/>
    <lineage>
        <taxon>Bacteria</taxon>
        <taxon>Pseudomonadati</taxon>
        <taxon>Thermodesulfobacteriota</taxon>
        <taxon>Desulfarculia</taxon>
        <taxon>Desulfarculales</taxon>
        <taxon>Desulfarculaceae</taxon>
        <taxon>Dethiosulfatarculus</taxon>
    </lineage>
</organism>
<name>A0A0D2GIT0_9BACT</name>
<dbReference type="STRING" id="1429043.X474_07465"/>
<proteinExistence type="predicted"/>
<evidence type="ECO:0000313" key="2">
    <source>
        <dbReference type="Proteomes" id="UP000032233"/>
    </source>
</evidence>
<dbReference type="EMBL" id="AZAC01000009">
    <property type="protein sequence ID" value="KIX14717.1"/>
    <property type="molecule type" value="Genomic_DNA"/>
</dbReference>
<keyword evidence="2" id="KW-1185">Reference proteome</keyword>
<accession>A0A0D2GIT0</accession>
<dbReference type="Proteomes" id="UP000032233">
    <property type="component" value="Unassembled WGS sequence"/>
</dbReference>
<gene>
    <name evidence="1" type="ORF">X474_07465</name>
</gene>
<evidence type="ECO:0000313" key="1">
    <source>
        <dbReference type="EMBL" id="KIX14717.1"/>
    </source>
</evidence>
<dbReference type="AlphaFoldDB" id="A0A0D2GIT0"/>
<reference evidence="1 2" key="1">
    <citation type="submission" date="2013-11" db="EMBL/GenBank/DDBJ databases">
        <title>Metagenomic analysis of a methanogenic consortium involved in long chain n-alkane degradation.</title>
        <authorList>
            <person name="Davidova I.A."/>
            <person name="Callaghan A.V."/>
            <person name="Wawrik B."/>
            <person name="Pruitt S."/>
            <person name="Marks C."/>
            <person name="Duncan K.E."/>
            <person name="Suflita J.M."/>
        </authorList>
    </citation>
    <scope>NUCLEOTIDE SEQUENCE [LARGE SCALE GENOMIC DNA]</scope>
    <source>
        <strain evidence="1 2">SPR</strain>
    </source>
</reference>
<protein>
    <submittedName>
        <fullName evidence="1">Uncharacterized protein</fullName>
    </submittedName>
</protein>
<comment type="caution">
    <text evidence="1">The sequence shown here is derived from an EMBL/GenBank/DDBJ whole genome shotgun (WGS) entry which is preliminary data.</text>
</comment>
<dbReference type="InParanoid" id="A0A0D2GIT0"/>
<sequence length="40" mass="4498">MCKMGLAGEVRGKKVRITTPEDDVFCPTDLRVLRKSSGRF</sequence>